<comment type="similarity">
    <text evidence="3 8">Belongs to the transthyretin family. 5-hydroxyisourate hydrolase subfamily.</text>
</comment>
<dbReference type="PRINTS" id="PR00189">
    <property type="entry name" value="TRNSTHYRETIN"/>
</dbReference>
<evidence type="ECO:0000256" key="7">
    <source>
        <dbReference type="PIRSR" id="PIRSR600895-51"/>
    </source>
</evidence>
<name>A0A8S1HRT8_9PELO</name>
<feature type="chain" id="PRO_5035766208" description="5-hydroxyisourate hydrolase" evidence="9">
    <location>
        <begin position="17"/>
        <end position="131"/>
    </location>
</feature>
<evidence type="ECO:0000256" key="6">
    <source>
        <dbReference type="ARBA" id="ARBA00022801"/>
    </source>
</evidence>
<dbReference type="AlphaFoldDB" id="A0A8S1HRT8"/>
<dbReference type="Gene3D" id="2.60.40.180">
    <property type="entry name" value="Transthyretin/hydroxyisourate hydrolase domain"/>
    <property type="match status" value="1"/>
</dbReference>
<evidence type="ECO:0000256" key="2">
    <source>
        <dbReference type="ARBA" id="ARBA00002704"/>
    </source>
</evidence>
<comment type="catalytic activity">
    <reaction evidence="1 8">
        <text>5-hydroxyisourate + H2O = 5-hydroxy-2-oxo-4-ureido-2,5-dihydro-1H-imidazole-5-carboxylate + H(+)</text>
        <dbReference type="Rhea" id="RHEA:23736"/>
        <dbReference type="ChEBI" id="CHEBI:15377"/>
        <dbReference type="ChEBI" id="CHEBI:15378"/>
        <dbReference type="ChEBI" id="CHEBI:18072"/>
        <dbReference type="ChEBI" id="CHEBI:58639"/>
        <dbReference type="EC" id="3.5.2.17"/>
    </reaction>
</comment>
<dbReference type="GO" id="GO:0006144">
    <property type="term" value="P:purine nucleobase metabolic process"/>
    <property type="evidence" value="ECO:0007669"/>
    <property type="project" value="UniProtKB-KW"/>
</dbReference>
<evidence type="ECO:0000256" key="1">
    <source>
        <dbReference type="ARBA" id="ARBA00001043"/>
    </source>
</evidence>
<feature type="signal peptide" evidence="9">
    <location>
        <begin position="1"/>
        <end position="16"/>
    </location>
</feature>
<dbReference type="PROSITE" id="PS00768">
    <property type="entry name" value="TRANSTHYRETIN_1"/>
    <property type="match status" value="1"/>
</dbReference>
<dbReference type="InterPro" id="IPR023416">
    <property type="entry name" value="Transthyretin/HIU_hydrolase_d"/>
</dbReference>
<dbReference type="EC" id="3.5.2.17" evidence="8"/>
<evidence type="ECO:0000259" key="10">
    <source>
        <dbReference type="SMART" id="SM00095"/>
    </source>
</evidence>
<sequence>MLLIFSVLLALPLVASQVPTASISSHVLDISGGHPAAGVQILAYVQQDDSWLKIGEEFTQPSGRVDWVSPNYTLVPAVYRLIFLTKPYYESRGVSTFYPYIEIIFEIKDATQHYHVPLTLSPWGYSTYRGS</sequence>
<keyword evidence="12" id="KW-1185">Reference proteome</keyword>
<feature type="domain" description="Transthyretin/hydroxyisourate hydrolase" evidence="10">
    <location>
        <begin position="15"/>
        <end position="130"/>
    </location>
</feature>
<dbReference type="PANTHER" id="PTHR10395:SF7">
    <property type="entry name" value="5-HYDROXYISOURATE HYDROLASE"/>
    <property type="match status" value="1"/>
</dbReference>
<dbReference type="Proteomes" id="UP000835052">
    <property type="component" value="Unassembled WGS sequence"/>
</dbReference>
<dbReference type="PROSITE" id="PS00769">
    <property type="entry name" value="TRANSTHYRETIN_2"/>
    <property type="match status" value="1"/>
</dbReference>
<dbReference type="InterPro" id="IPR000895">
    <property type="entry name" value="Transthyretin/HIU_hydrolase"/>
</dbReference>
<evidence type="ECO:0000256" key="8">
    <source>
        <dbReference type="RuleBase" id="RU361270"/>
    </source>
</evidence>
<feature type="binding site" evidence="7">
    <location>
        <position position="26"/>
    </location>
    <ligand>
        <name>substrate</name>
    </ligand>
</feature>
<feature type="binding site" evidence="7">
    <location>
        <position position="128"/>
    </location>
    <ligand>
        <name>substrate</name>
    </ligand>
</feature>
<dbReference type="InterPro" id="IPR036817">
    <property type="entry name" value="Transthyretin/HIU_hydrolase_sf"/>
</dbReference>
<evidence type="ECO:0000313" key="12">
    <source>
        <dbReference type="Proteomes" id="UP000835052"/>
    </source>
</evidence>
<dbReference type="InterPro" id="IPR023419">
    <property type="entry name" value="Transthyretin_CS"/>
</dbReference>
<dbReference type="NCBIfam" id="TIGR02962">
    <property type="entry name" value="hdxy_isourate"/>
    <property type="match status" value="1"/>
</dbReference>
<dbReference type="GO" id="GO:0033971">
    <property type="term" value="F:hydroxyisourate hydrolase activity"/>
    <property type="evidence" value="ECO:0007669"/>
    <property type="project" value="UniProtKB-EC"/>
</dbReference>
<comment type="function">
    <text evidence="2">Catalyzes the hydrolysis of 5-hydroxyisourate (HIU) to 2-oxo-4-hydroxy-4-carboxy-5-ureidoimidazoline (OHCU).</text>
</comment>
<dbReference type="PANTHER" id="PTHR10395">
    <property type="entry name" value="URICASE AND TRANSTHYRETIN-RELATED"/>
    <property type="match status" value="1"/>
</dbReference>
<dbReference type="SMART" id="SM00095">
    <property type="entry name" value="TR_THY"/>
    <property type="match status" value="1"/>
</dbReference>
<dbReference type="EMBL" id="CAJGYM010000140">
    <property type="protein sequence ID" value="CAD6198848.1"/>
    <property type="molecule type" value="Genomic_DNA"/>
</dbReference>
<accession>A0A8S1HRT8</accession>
<protein>
    <recommendedName>
        <fullName evidence="8">5-hydroxyisourate hydrolase</fullName>
        <shortName evidence="8">HIU hydrolase</shortName>
        <shortName evidence="8">HIUHase</shortName>
        <ecNumber evidence="8">3.5.2.17</ecNumber>
    </recommendedName>
</protein>
<feature type="binding site" evidence="7">
    <location>
        <position position="64"/>
    </location>
    <ligand>
        <name>substrate</name>
    </ligand>
</feature>
<proteinExistence type="inferred from homology"/>
<dbReference type="OrthoDB" id="10265230at2759"/>
<comment type="caution">
    <text evidence="11">The sequence shown here is derived from an EMBL/GenBank/DDBJ whole genome shotgun (WGS) entry which is preliminary data.</text>
</comment>
<evidence type="ECO:0000256" key="5">
    <source>
        <dbReference type="ARBA" id="ARBA00022631"/>
    </source>
</evidence>
<dbReference type="SUPFAM" id="SSF49472">
    <property type="entry name" value="Transthyretin (synonym: prealbumin)"/>
    <property type="match status" value="1"/>
</dbReference>
<gene>
    <name evidence="11" type="ORF">CAUJ_LOCUS14753</name>
</gene>
<comment type="subunit">
    <text evidence="4 8">Homotetramer.</text>
</comment>
<evidence type="ECO:0000256" key="3">
    <source>
        <dbReference type="ARBA" id="ARBA00009850"/>
    </source>
</evidence>
<dbReference type="Pfam" id="PF00576">
    <property type="entry name" value="Transthyretin"/>
    <property type="match status" value="1"/>
</dbReference>
<evidence type="ECO:0000256" key="9">
    <source>
        <dbReference type="SAM" id="SignalP"/>
    </source>
</evidence>
<dbReference type="InterPro" id="IPR014306">
    <property type="entry name" value="Hydroxyisourate_hydrolase"/>
</dbReference>
<evidence type="ECO:0000256" key="4">
    <source>
        <dbReference type="ARBA" id="ARBA00011881"/>
    </source>
</evidence>
<keyword evidence="9" id="KW-0732">Signal</keyword>
<keyword evidence="5 8" id="KW-0659">Purine metabolism</keyword>
<reference evidence="11" key="1">
    <citation type="submission" date="2020-10" db="EMBL/GenBank/DDBJ databases">
        <authorList>
            <person name="Kikuchi T."/>
        </authorList>
    </citation>
    <scope>NUCLEOTIDE SEQUENCE</scope>
    <source>
        <strain evidence="11">NKZ352</strain>
    </source>
</reference>
<keyword evidence="6 8" id="KW-0378">Hydrolase</keyword>
<evidence type="ECO:0000313" key="11">
    <source>
        <dbReference type="EMBL" id="CAD6198848.1"/>
    </source>
</evidence>
<dbReference type="InterPro" id="IPR023418">
    <property type="entry name" value="Thyroxine_BS"/>
</dbReference>
<organism evidence="11 12">
    <name type="scientific">Caenorhabditis auriculariae</name>
    <dbReference type="NCBI Taxonomy" id="2777116"/>
    <lineage>
        <taxon>Eukaryota</taxon>
        <taxon>Metazoa</taxon>
        <taxon>Ecdysozoa</taxon>
        <taxon>Nematoda</taxon>
        <taxon>Chromadorea</taxon>
        <taxon>Rhabditida</taxon>
        <taxon>Rhabditina</taxon>
        <taxon>Rhabditomorpha</taxon>
        <taxon>Rhabditoidea</taxon>
        <taxon>Rhabditidae</taxon>
        <taxon>Peloderinae</taxon>
        <taxon>Caenorhabditis</taxon>
    </lineage>
</organism>
<dbReference type="CDD" id="cd05822">
    <property type="entry name" value="TLP_HIUase"/>
    <property type="match status" value="1"/>
</dbReference>